<comment type="caution">
    <text evidence="5">The sequence shown here is derived from an EMBL/GenBank/DDBJ whole genome shotgun (WGS) entry which is preliminary data.</text>
</comment>
<dbReference type="Gene3D" id="3.30.70.920">
    <property type="match status" value="1"/>
</dbReference>
<protein>
    <submittedName>
        <fullName evidence="5">Lrp/AsnC family transcriptional regulator</fullName>
    </submittedName>
</protein>
<evidence type="ECO:0000259" key="4">
    <source>
        <dbReference type="PROSITE" id="PS50956"/>
    </source>
</evidence>
<dbReference type="InterPro" id="IPR011008">
    <property type="entry name" value="Dimeric_a/b-barrel"/>
</dbReference>
<dbReference type="InterPro" id="IPR019887">
    <property type="entry name" value="Tscrpt_reg_AsnC/Lrp_C"/>
</dbReference>
<evidence type="ECO:0000313" key="6">
    <source>
        <dbReference type="Proteomes" id="UP001147700"/>
    </source>
</evidence>
<dbReference type="SUPFAM" id="SSF54909">
    <property type="entry name" value="Dimeric alpha+beta barrel"/>
    <property type="match status" value="1"/>
</dbReference>
<evidence type="ECO:0000256" key="1">
    <source>
        <dbReference type="ARBA" id="ARBA00023015"/>
    </source>
</evidence>
<evidence type="ECO:0000256" key="2">
    <source>
        <dbReference type="ARBA" id="ARBA00023125"/>
    </source>
</evidence>
<organism evidence="5 6">
    <name type="scientific">Solirubrobacter deserti</name>
    <dbReference type="NCBI Taxonomy" id="2282478"/>
    <lineage>
        <taxon>Bacteria</taxon>
        <taxon>Bacillati</taxon>
        <taxon>Actinomycetota</taxon>
        <taxon>Thermoleophilia</taxon>
        <taxon>Solirubrobacterales</taxon>
        <taxon>Solirubrobacteraceae</taxon>
        <taxon>Solirubrobacter</taxon>
    </lineage>
</organism>
<dbReference type="InterPro" id="IPR036388">
    <property type="entry name" value="WH-like_DNA-bd_sf"/>
</dbReference>
<dbReference type="Pfam" id="PF01037">
    <property type="entry name" value="AsnC_trans_reg"/>
    <property type="match status" value="1"/>
</dbReference>
<dbReference type="InterPro" id="IPR036390">
    <property type="entry name" value="WH_DNA-bd_sf"/>
</dbReference>
<keyword evidence="1" id="KW-0805">Transcription regulation</keyword>
<proteinExistence type="predicted"/>
<evidence type="ECO:0000313" key="5">
    <source>
        <dbReference type="EMBL" id="MDA0138686.1"/>
    </source>
</evidence>
<dbReference type="PANTHER" id="PTHR30154:SF45">
    <property type="entry name" value="TRANSCRIPTIONAL REGULATORY PROTEIN (PROBABLY ASNC-FAMILY)-RELATED"/>
    <property type="match status" value="1"/>
</dbReference>
<keyword evidence="6" id="KW-1185">Reference proteome</keyword>
<sequence length="169" mass="18932">MAEKVRTAPARLNATSWRLCARIQRMDDVGRQILALLVEDGRRSYDDIARRVSLSAPAVKRRIDRMRADGAIRGFTAVVDPEAFGWRTEALVELFYAPGTQLREVAASLMRHPQVVEAWSVTGDADAIARVRTSDNADLERLIMDLQSDGRVIRTRSQVIMSNLITPRG</sequence>
<dbReference type="Gene3D" id="1.10.10.10">
    <property type="entry name" value="Winged helix-like DNA-binding domain superfamily/Winged helix DNA-binding domain"/>
    <property type="match status" value="1"/>
</dbReference>
<keyword evidence="3" id="KW-0804">Transcription</keyword>
<dbReference type="Pfam" id="PF13404">
    <property type="entry name" value="HTH_AsnC-type"/>
    <property type="match status" value="1"/>
</dbReference>
<dbReference type="SMART" id="SM00344">
    <property type="entry name" value="HTH_ASNC"/>
    <property type="match status" value="1"/>
</dbReference>
<dbReference type="Proteomes" id="UP001147700">
    <property type="component" value="Unassembled WGS sequence"/>
</dbReference>
<gene>
    <name evidence="5" type="ORF">OJ962_14375</name>
</gene>
<reference evidence="5" key="1">
    <citation type="submission" date="2022-10" db="EMBL/GenBank/DDBJ databases">
        <title>The WGS of Solirubrobacter sp. CPCC 204708.</title>
        <authorList>
            <person name="Jiang Z."/>
        </authorList>
    </citation>
    <scope>NUCLEOTIDE SEQUENCE</scope>
    <source>
        <strain evidence="5">CPCC 204708</strain>
    </source>
</reference>
<name>A0ABT4RJF9_9ACTN</name>
<evidence type="ECO:0000256" key="3">
    <source>
        <dbReference type="ARBA" id="ARBA00023163"/>
    </source>
</evidence>
<dbReference type="InterPro" id="IPR000485">
    <property type="entry name" value="AsnC-type_HTH_dom"/>
</dbReference>
<dbReference type="EMBL" id="JAPCID010000018">
    <property type="protein sequence ID" value="MDA0138686.1"/>
    <property type="molecule type" value="Genomic_DNA"/>
</dbReference>
<accession>A0ABT4RJF9</accession>
<dbReference type="PANTHER" id="PTHR30154">
    <property type="entry name" value="LEUCINE-RESPONSIVE REGULATORY PROTEIN"/>
    <property type="match status" value="1"/>
</dbReference>
<dbReference type="SUPFAM" id="SSF46785">
    <property type="entry name" value="Winged helix' DNA-binding domain"/>
    <property type="match status" value="1"/>
</dbReference>
<dbReference type="PROSITE" id="PS50956">
    <property type="entry name" value="HTH_ASNC_2"/>
    <property type="match status" value="1"/>
</dbReference>
<dbReference type="PRINTS" id="PR00033">
    <property type="entry name" value="HTHASNC"/>
</dbReference>
<feature type="domain" description="HTH asnC-type" evidence="4">
    <location>
        <begin position="26"/>
        <end position="87"/>
    </location>
</feature>
<keyword evidence="2" id="KW-0238">DNA-binding</keyword>
<dbReference type="InterPro" id="IPR019888">
    <property type="entry name" value="Tscrpt_reg_AsnC-like"/>
</dbReference>